<gene>
    <name evidence="2" type="ORF">GS601_18760</name>
</gene>
<dbReference type="AlphaFoldDB" id="A0A8J8CJS9"/>
<protein>
    <submittedName>
        <fullName evidence="2">VOC family protein</fullName>
    </submittedName>
</protein>
<reference evidence="2" key="1">
    <citation type="submission" date="2019-12" db="EMBL/GenBank/DDBJ databases">
        <title>High-Quality draft genome sequences of three cyanobacteria isolated from the limestone walls of the Old Cathedral of Coimbra.</title>
        <authorList>
            <person name="Tiago I."/>
            <person name="Soares F."/>
            <person name="Portugal A."/>
        </authorList>
    </citation>
    <scope>NUCLEOTIDE SEQUENCE</scope>
    <source>
        <strain evidence="2">A</strain>
    </source>
</reference>
<sequence>MPSAPILKKVCPFIPSGEDLSATIAFYEQKLGFKKQWQDSDHPELALISRDEIEIFLQKNPDPAIAEWTLLRIEVNGIAALYQEYLSLSGFGEGGRSLIHPDGALERKAWGSQEFSVLDPNGVCITFYEFLAMP</sequence>
<feature type="domain" description="VOC" evidence="1">
    <location>
        <begin position="9"/>
        <end position="130"/>
    </location>
</feature>
<accession>A0A8J8CJS9</accession>
<dbReference type="InterPro" id="IPR004360">
    <property type="entry name" value="Glyas_Fos-R_dOase_dom"/>
</dbReference>
<dbReference type="InterPro" id="IPR029068">
    <property type="entry name" value="Glyas_Bleomycin-R_OHBP_Dase"/>
</dbReference>
<comment type="caution">
    <text evidence="2">The sequence shown here is derived from an EMBL/GenBank/DDBJ whole genome shotgun (WGS) entry which is preliminary data.</text>
</comment>
<evidence type="ECO:0000313" key="3">
    <source>
        <dbReference type="Proteomes" id="UP000646053"/>
    </source>
</evidence>
<keyword evidence="3" id="KW-1185">Reference proteome</keyword>
<dbReference type="Pfam" id="PF00903">
    <property type="entry name" value="Glyoxalase"/>
    <property type="match status" value="1"/>
</dbReference>
<dbReference type="PROSITE" id="PS51819">
    <property type="entry name" value="VOC"/>
    <property type="match status" value="1"/>
</dbReference>
<dbReference type="SUPFAM" id="SSF54593">
    <property type="entry name" value="Glyoxalase/Bleomycin resistance protein/Dihydroxybiphenyl dioxygenase"/>
    <property type="match status" value="1"/>
</dbReference>
<dbReference type="Proteomes" id="UP000646053">
    <property type="component" value="Unassembled WGS sequence"/>
</dbReference>
<dbReference type="EMBL" id="WVIE01000028">
    <property type="protein sequence ID" value="NDJ19308.1"/>
    <property type="molecule type" value="Genomic_DNA"/>
</dbReference>
<dbReference type="InterPro" id="IPR037523">
    <property type="entry name" value="VOC_core"/>
</dbReference>
<evidence type="ECO:0000313" key="2">
    <source>
        <dbReference type="EMBL" id="NDJ19308.1"/>
    </source>
</evidence>
<organism evidence="2 3">
    <name type="scientific">Myxacorys almedinensis A</name>
    <dbReference type="NCBI Taxonomy" id="2690445"/>
    <lineage>
        <taxon>Bacteria</taxon>
        <taxon>Bacillati</taxon>
        <taxon>Cyanobacteriota</taxon>
        <taxon>Cyanophyceae</taxon>
        <taxon>Leptolyngbyales</taxon>
        <taxon>Leptolyngbyaceae</taxon>
        <taxon>Myxacorys</taxon>
        <taxon>Myxacorys almedinensis</taxon>
    </lineage>
</organism>
<dbReference type="Gene3D" id="3.10.180.10">
    <property type="entry name" value="2,3-Dihydroxybiphenyl 1,2-Dioxygenase, domain 1"/>
    <property type="match status" value="1"/>
</dbReference>
<dbReference type="RefSeq" id="WP_162424837.1">
    <property type="nucleotide sequence ID" value="NZ_WVIE01000028.1"/>
</dbReference>
<evidence type="ECO:0000259" key="1">
    <source>
        <dbReference type="PROSITE" id="PS51819"/>
    </source>
</evidence>
<proteinExistence type="predicted"/>
<name>A0A8J8CJS9_9CYAN</name>